<dbReference type="GO" id="GO:0016987">
    <property type="term" value="F:sigma factor activity"/>
    <property type="evidence" value="ECO:0007669"/>
    <property type="project" value="UniProtKB-KW"/>
</dbReference>
<dbReference type="InterPro" id="IPR052704">
    <property type="entry name" value="ECF_Sigma-70_Domain"/>
</dbReference>
<evidence type="ECO:0000256" key="5">
    <source>
        <dbReference type="ARBA" id="ARBA00023125"/>
    </source>
</evidence>
<accession>A0A172QX27</accession>
<dbReference type="OrthoDB" id="3211555at2"/>
<evidence type="ECO:0000256" key="4">
    <source>
        <dbReference type="ARBA" id="ARBA00023082"/>
    </source>
</evidence>
<dbReference type="Pfam" id="PF08281">
    <property type="entry name" value="Sigma70_r4_2"/>
    <property type="match status" value="1"/>
</dbReference>
<evidence type="ECO:0000313" key="10">
    <source>
        <dbReference type="Proteomes" id="UP000076929"/>
    </source>
</evidence>
<dbReference type="Gene3D" id="1.10.1740.10">
    <property type="match status" value="1"/>
</dbReference>
<dbReference type="PANTHER" id="PTHR30173">
    <property type="entry name" value="SIGMA 19 FACTOR"/>
    <property type="match status" value="1"/>
</dbReference>
<evidence type="ECO:0000256" key="1">
    <source>
        <dbReference type="ARBA" id="ARBA00010641"/>
    </source>
</evidence>
<dbReference type="InterPro" id="IPR032710">
    <property type="entry name" value="NTF2-like_dom_sf"/>
</dbReference>
<dbReference type="InterPro" id="IPR013324">
    <property type="entry name" value="RNA_pol_sigma_r3/r4-like"/>
</dbReference>
<evidence type="ECO:0000256" key="3">
    <source>
        <dbReference type="ARBA" id="ARBA00023015"/>
    </source>
</evidence>
<keyword evidence="5" id="KW-0238">DNA-binding</keyword>
<evidence type="ECO:0000259" key="8">
    <source>
        <dbReference type="Pfam" id="PF08281"/>
    </source>
</evidence>
<dbReference type="InterPro" id="IPR014284">
    <property type="entry name" value="RNA_pol_sigma-70_dom"/>
</dbReference>
<name>A0A172QX27_9CORY</name>
<dbReference type="InterPro" id="IPR007627">
    <property type="entry name" value="RNA_pol_sigma70_r2"/>
</dbReference>
<dbReference type="PANTHER" id="PTHR30173:SF43">
    <property type="entry name" value="ECF RNA POLYMERASE SIGMA FACTOR SIGI-RELATED"/>
    <property type="match status" value="1"/>
</dbReference>
<dbReference type="InterPro" id="IPR013249">
    <property type="entry name" value="RNA_pol_sigma70_r4_t2"/>
</dbReference>
<dbReference type="Proteomes" id="UP000076929">
    <property type="component" value="Chromosome"/>
</dbReference>
<comment type="subunit">
    <text evidence="2">Interacts transiently with the RNA polymerase catalytic core formed by RpoA, RpoB, RpoC and RpoZ (2 alpha, 1 beta, 1 beta' and 1 omega subunit) to form the RNA polymerase holoenzyme that can initiate transcription.</text>
</comment>
<dbReference type="GO" id="GO:0003677">
    <property type="term" value="F:DNA binding"/>
    <property type="evidence" value="ECO:0007669"/>
    <property type="project" value="UniProtKB-KW"/>
</dbReference>
<dbReference type="KEGG" id="ccjz:ccrud_00225"/>
<keyword evidence="3" id="KW-0805">Transcription regulation</keyword>
<dbReference type="InterPro" id="IPR036388">
    <property type="entry name" value="WH-like_DNA-bd_sf"/>
</dbReference>
<dbReference type="SUPFAM" id="SSF88659">
    <property type="entry name" value="Sigma3 and sigma4 domains of RNA polymerase sigma factors"/>
    <property type="match status" value="1"/>
</dbReference>
<proteinExistence type="inferred from homology"/>
<keyword evidence="4" id="KW-0731">Sigma factor</keyword>
<keyword evidence="6" id="KW-0804">Transcription</keyword>
<dbReference type="AlphaFoldDB" id="A0A172QX27"/>
<sequence length="276" mass="30286">MLGTLADAEDAVQESFIRWYRLNEQQRNEVTNTVGWFAKTTSRICLDVLKSASRRRELYVGPWLPEPVPVARFVKSGAENQDPAEHPLEAESLSMALLALMENMTPAERVAFVLKDVFNYPVSDIAEVLDRSPGAVRQLASSARSKVANKPSASAPESSELLVAFQRAAVTGNISDLINILHPDVTLRSDGGGIVRAALNPIHGAEKVARFIIGVLERQATTSFDITQGPSGEVATFTRGHTTRGILELVTTEDDRRATEVLIQWNPKKLQAWNQG</sequence>
<dbReference type="GO" id="GO:0006352">
    <property type="term" value="P:DNA-templated transcription initiation"/>
    <property type="evidence" value="ECO:0007669"/>
    <property type="project" value="InterPro"/>
</dbReference>
<dbReference type="Pfam" id="PF04542">
    <property type="entry name" value="Sigma70_r2"/>
    <property type="match status" value="1"/>
</dbReference>
<evidence type="ECO:0008006" key="11">
    <source>
        <dbReference type="Google" id="ProtNLM"/>
    </source>
</evidence>
<dbReference type="NCBIfam" id="TIGR02937">
    <property type="entry name" value="sigma70-ECF"/>
    <property type="match status" value="1"/>
</dbReference>
<evidence type="ECO:0000313" key="9">
    <source>
        <dbReference type="EMBL" id="ANE05201.1"/>
    </source>
</evidence>
<organism evidence="9 10">
    <name type="scientific">Corynebacterium crudilactis</name>
    <dbReference type="NCBI Taxonomy" id="1652495"/>
    <lineage>
        <taxon>Bacteria</taxon>
        <taxon>Bacillati</taxon>
        <taxon>Actinomycetota</taxon>
        <taxon>Actinomycetes</taxon>
        <taxon>Mycobacteriales</taxon>
        <taxon>Corynebacteriaceae</taxon>
        <taxon>Corynebacterium</taxon>
    </lineage>
</organism>
<protein>
    <recommendedName>
        <fullName evidence="11">RNA polymerase subunit sigma-24</fullName>
    </recommendedName>
</protein>
<comment type="similarity">
    <text evidence="1">Belongs to the sigma-70 factor family. ECF subfamily.</text>
</comment>
<feature type="domain" description="RNA polymerase sigma factor 70 region 4 type 2" evidence="8">
    <location>
        <begin position="95"/>
        <end position="146"/>
    </location>
</feature>
<dbReference type="Gene3D" id="1.10.10.10">
    <property type="entry name" value="Winged helix-like DNA-binding domain superfamily/Winged helix DNA-binding domain"/>
    <property type="match status" value="1"/>
</dbReference>
<dbReference type="InterPro" id="IPR013325">
    <property type="entry name" value="RNA_pol_sigma_r2"/>
</dbReference>
<evidence type="ECO:0000256" key="6">
    <source>
        <dbReference type="ARBA" id="ARBA00023163"/>
    </source>
</evidence>
<evidence type="ECO:0000256" key="2">
    <source>
        <dbReference type="ARBA" id="ARBA00011344"/>
    </source>
</evidence>
<dbReference type="SUPFAM" id="SSF88946">
    <property type="entry name" value="Sigma2 domain of RNA polymerase sigma factors"/>
    <property type="match status" value="1"/>
</dbReference>
<keyword evidence="10" id="KW-1185">Reference proteome</keyword>
<dbReference type="SUPFAM" id="SSF54427">
    <property type="entry name" value="NTF2-like"/>
    <property type="match status" value="1"/>
</dbReference>
<dbReference type="EMBL" id="CP015622">
    <property type="protein sequence ID" value="ANE05201.1"/>
    <property type="molecule type" value="Genomic_DNA"/>
</dbReference>
<gene>
    <name evidence="9" type="ORF">ccrud_00225</name>
</gene>
<reference evidence="9 10" key="1">
    <citation type="submission" date="2016-05" db="EMBL/GenBank/DDBJ databases">
        <title>Complete genome sequence of Corynebacterium crudilactis, a new Corynebacterium species isolated from raw cow's milk.</title>
        <authorList>
            <person name="Christian R."/>
            <person name="Zimmermann J."/>
            <person name="Lipski A."/>
            <person name="Kalinowski J."/>
        </authorList>
    </citation>
    <scope>NUCLEOTIDE SEQUENCE [LARGE SCALE GENOMIC DNA]</scope>
    <source>
        <strain evidence="9 10">JZ16</strain>
    </source>
</reference>
<dbReference type="STRING" id="1652495.ccrud_00225"/>
<evidence type="ECO:0000259" key="7">
    <source>
        <dbReference type="Pfam" id="PF04542"/>
    </source>
</evidence>
<feature type="domain" description="RNA polymerase sigma-70 region 2" evidence="7">
    <location>
        <begin position="1"/>
        <end position="55"/>
    </location>
</feature>